<comment type="caution">
    <text evidence="6">The sequence shown here is derived from an EMBL/GenBank/DDBJ whole genome shotgun (WGS) entry which is preliminary data.</text>
</comment>
<sequence length="355" mass="40279">MTAVKKNPPIILFIVGSCLLLLYVLKKNPPKSIISKYRNDQVSENVVQQDDINQNQSNVLSEEKEAALITPSPKRKVPLGVVVNDYSNKNGEISELEKELGIKISTIGIYKQFGLDYNKDLNEADLAFIKTNAKTLLLTWEPWNPKEGMNQSVDYLKEINDGKLDSYLSNFAQQVKGYSSPVILRFAHEMNGNWYPWGNRPLEYKEAYRKVVDTFRKEGAANVRFMWSINHESVPPEAISNSSKYYPGDSYVDIIGLDGFNFGSSKGSSNWKSFPELFSSSYNFVTTRYPSKPVMISEVASTELGGNKSAWVNDMFTRLAVVPKVSEIIWFNLIKETDWRIDSSQSSLQSFKKNL</sequence>
<dbReference type="STRING" id="1802505.A3D01_01675"/>
<keyword evidence="2 4" id="KW-0378">Hydrolase</keyword>
<feature type="active site" description="Proton donor" evidence="4">
    <location>
        <position position="189"/>
    </location>
</feature>
<comment type="similarity">
    <text evidence="1 4">Belongs to the glycosyl hydrolase 26 family.</text>
</comment>
<feature type="active site" description="Nucleophile" evidence="4">
    <location>
        <position position="298"/>
    </location>
</feature>
<dbReference type="SUPFAM" id="SSF51445">
    <property type="entry name" value="(Trans)glycosidases"/>
    <property type="match status" value="1"/>
</dbReference>
<proteinExistence type="inferred from homology"/>
<evidence type="ECO:0000256" key="2">
    <source>
        <dbReference type="ARBA" id="ARBA00022801"/>
    </source>
</evidence>
<dbReference type="GO" id="GO:0006080">
    <property type="term" value="P:substituted mannan metabolic process"/>
    <property type="evidence" value="ECO:0007669"/>
    <property type="project" value="InterPro"/>
</dbReference>
<dbReference type="PROSITE" id="PS51257">
    <property type="entry name" value="PROKAR_LIPOPROTEIN"/>
    <property type="match status" value="1"/>
</dbReference>
<feature type="domain" description="GH26" evidence="5">
    <location>
        <begin position="64"/>
        <end position="355"/>
    </location>
</feature>
<accession>A0A1F7Z2K9</accession>
<dbReference type="AlphaFoldDB" id="A0A1F7Z2K9"/>
<dbReference type="GO" id="GO:0016985">
    <property type="term" value="F:mannan endo-1,4-beta-mannosidase activity"/>
    <property type="evidence" value="ECO:0007669"/>
    <property type="project" value="InterPro"/>
</dbReference>
<dbReference type="PANTHER" id="PTHR40079:SF4">
    <property type="entry name" value="GH26 DOMAIN-CONTAINING PROTEIN-RELATED"/>
    <property type="match status" value="1"/>
</dbReference>
<dbReference type="PANTHER" id="PTHR40079">
    <property type="entry name" value="MANNAN ENDO-1,4-BETA-MANNOSIDASE E-RELATED"/>
    <property type="match status" value="1"/>
</dbReference>
<dbReference type="InterPro" id="IPR022790">
    <property type="entry name" value="GH26_dom"/>
</dbReference>
<organism evidence="6 7">
    <name type="scientific">Candidatus Woesebacteria bacterium RIFCSPHIGHO2_02_FULL_39_13</name>
    <dbReference type="NCBI Taxonomy" id="1802505"/>
    <lineage>
        <taxon>Bacteria</taxon>
        <taxon>Candidatus Woeseibacteriota</taxon>
    </lineage>
</organism>
<dbReference type="InterPro" id="IPR000805">
    <property type="entry name" value="Glyco_hydro_26"/>
</dbReference>
<gene>
    <name evidence="6" type="ORF">A3D01_01675</name>
</gene>
<evidence type="ECO:0000313" key="7">
    <source>
        <dbReference type="Proteomes" id="UP000177169"/>
    </source>
</evidence>
<dbReference type="Gene3D" id="3.20.20.80">
    <property type="entry name" value="Glycosidases"/>
    <property type="match status" value="1"/>
</dbReference>
<evidence type="ECO:0000313" key="6">
    <source>
        <dbReference type="EMBL" id="OGM33138.1"/>
    </source>
</evidence>
<dbReference type="PROSITE" id="PS51764">
    <property type="entry name" value="GH26"/>
    <property type="match status" value="1"/>
</dbReference>
<dbReference type="EMBL" id="MGGR01000022">
    <property type="protein sequence ID" value="OGM33138.1"/>
    <property type="molecule type" value="Genomic_DNA"/>
</dbReference>
<dbReference type="InterPro" id="IPR017853">
    <property type="entry name" value="GH"/>
</dbReference>
<evidence type="ECO:0000256" key="1">
    <source>
        <dbReference type="ARBA" id="ARBA00007754"/>
    </source>
</evidence>
<evidence type="ECO:0000256" key="3">
    <source>
        <dbReference type="ARBA" id="ARBA00023295"/>
    </source>
</evidence>
<reference evidence="6 7" key="1">
    <citation type="journal article" date="2016" name="Nat. Commun.">
        <title>Thousands of microbial genomes shed light on interconnected biogeochemical processes in an aquifer system.</title>
        <authorList>
            <person name="Anantharaman K."/>
            <person name="Brown C.T."/>
            <person name="Hug L.A."/>
            <person name="Sharon I."/>
            <person name="Castelle C.J."/>
            <person name="Probst A.J."/>
            <person name="Thomas B.C."/>
            <person name="Singh A."/>
            <person name="Wilkins M.J."/>
            <person name="Karaoz U."/>
            <person name="Brodie E.L."/>
            <person name="Williams K.H."/>
            <person name="Hubbard S.S."/>
            <person name="Banfield J.F."/>
        </authorList>
    </citation>
    <scope>NUCLEOTIDE SEQUENCE [LARGE SCALE GENOMIC DNA]</scope>
</reference>
<evidence type="ECO:0000256" key="4">
    <source>
        <dbReference type="PROSITE-ProRule" id="PRU01100"/>
    </source>
</evidence>
<evidence type="ECO:0000259" key="5">
    <source>
        <dbReference type="PROSITE" id="PS51764"/>
    </source>
</evidence>
<dbReference type="Pfam" id="PF02156">
    <property type="entry name" value="Glyco_hydro_26"/>
    <property type="match status" value="1"/>
</dbReference>
<dbReference type="PRINTS" id="PR00739">
    <property type="entry name" value="GLHYDRLASE26"/>
</dbReference>
<dbReference type="Proteomes" id="UP000177169">
    <property type="component" value="Unassembled WGS sequence"/>
</dbReference>
<name>A0A1F7Z2K9_9BACT</name>
<keyword evidence="3 4" id="KW-0326">Glycosidase</keyword>
<protein>
    <recommendedName>
        <fullName evidence="5">GH26 domain-containing protein</fullName>
    </recommendedName>
</protein>